<protein>
    <submittedName>
        <fullName evidence="1">Spore coat protein S</fullName>
    </submittedName>
</protein>
<evidence type="ECO:0000313" key="2">
    <source>
        <dbReference type="Proteomes" id="UP000244016"/>
    </source>
</evidence>
<dbReference type="InterPro" id="IPR011009">
    <property type="entry name" value="Kinase-like_dom_sf"/>
</dbReference>
<organism evidence="1 2">
    <name type="scientific">Brockia lithotrophica</name>
    <dbReference type="NCBI Taxonomy" id="933949"/>
    <lineage>
        <taxon>Bacteria</taxon>
        <taxon>Bacillati</taxon>
        <taxon>Bacillota</taxon>
        <taxon>Bacilli</taxon>
        <taxon>Bacillales</taxon>
        <taxon>Bacillales Family X. Incertae Sedis</taxon>
        <taxon>Brockia</taxon>
    </lineage>
</organism>
<dbReference type="PANTHER" id="PTHR39179">
    <property type="entry name" value="SPORE COAT PROTEIN I"/>
    <property type="match status" value="1"/>
</dbReference>
<sequence>MSVPEDLLRYLERRGAGRAVAVRAGEAGHRAVGEALARLHLASRGYPLPGRSPRLRFGRLVQGWVDVLREARAFGETLRASPPESAWPLFEETYAYYHQLAQAALYYLLDHGYESLSVELRRYGVLAHQMLAPPLVAWEDGRIVFLAPDTWRFDVPTRDVAHYARHVLAEEGPESALAFLRGYAEVRPFVPEEGPFVYGVFLLPYEWIEAYKKYREGNVREAEARLAARVHRETEWANAVRKFREAWAAFGLDVAPIPWFEGARTVG</sequence>
<dbReference type="SUPFAM" id="SSF56112">
    <property type="entry name" value="Protein kinase-like (PK-like)"/>
    <property type="match status" value="1"/>
</dbReference>
<comment type="caution">
    <text evidence="1">The sequence shown here is derived from an EMBL/GenBank/DDBJ whole genome shotgun (WGS) entry which is preliminary data.</text>
</comment>
<dbReference type="Proteomes" id="UP000244016">
    <property type="component" value="Unassembled WGS sequence"/>
</dbReference>
<dbReference type="InterPro" id="IPR047175">
    <property type="entry name" value="CotS-like"/>
</dbReference>
<reference evidence="1 2" key="1">
    <citation type="submission" date="2017-08" db="EMBL/GenBank/DDBJ databases">
        <title>Burning lignite coal seam in the remote Altai Mountains harbors a hydrogen-driven thermophilic microbial community.</title>
        <authorList>
            <person name="Kadnikov V.V."/>
            <person name="Mardanov A.V."/>
            <person name="Ivasenko D."/>
            <person name="Beletsky A.V."/>
            <person name="Karnachuk O.V."/>
            <person name="Ravin N.V."/>
        </authorList>
    </citation>
    <scope>NUCLEOTIDE SEQUENCE [LARGE SCALE GENOMIC DNA]</scope>
    <source>
        <strain evidence="1">AL31</strain>
    </source>
</reference>
<evidence type="ECO:0000313" key="1">
    <source>
        <dbReference type="EMBL" id="PTQ53215.1"/>
    </source>
</evidence>
<keyword evidence="1" id="KW-0946">Virion</keyword>
<dbReference type="GO" id="GO:0042601">
    <property type="term" value="C:endospore-forming forespore"/>
    <property type="evidence" value="ECO:0007669"/>
    <property type="project" value="TreeGrafter"/>
</dbReference>
<gene>
    <name evidence="1" type="ORF">BLITH_0295</name>
</gene>
<dbReference type="EMBL" id="PEBW01000001">
    <property type="protein sequence ID" value="PTQ53215.1"/>
    <property type="molecule type" value="Genomic_DNA"/>
</dbReference>
<keyword evidence="1" id="KW-0167">Capsid protein</keyword>
<accession>A0A2T5GAK4</accession>
<name>A0A2T5GAK4_9BACL</name>
<proteinExistence type="predicted"/>
<dbReference type="PANTHER" id="PTHR39179:SF2">
    <property type="entry name" value="ENDOSPORE COAT-ASSOCIATED PROTEIN YUTH"/>
    <property type="match status" value="1"/>
</dbReference>
<dbReference type="Gene3D" id="3.90.1200.10">
    <property type="match status" value="1"/>
</dbReference>
<dbReference type="AlphaFoldDB" id="A0A2T5GAK4"/>